<evidence type="ECO:0000313" key="2">
    <source>
        <dbReference type="EMBL" id="QEC63033.1"/>
    </source>
</evidence>
<sequence length="127" mass="14415">MENRYIVDKKVNRILLISAIAIIVPLIALLYYKVSHDVGGNDLILRDASQMSFHGMVDSIYYDKENHNTETLILSDGYIYELYPDWSTSVAIGDSLSKNVGSLKVMVYKGNVHVSTLDYRELVKNIK</sequence>
<accession>A0A5B8UVQ5</accession>
<organism evidence="2 3">
    <name type="scientific">Mucilaginibacter ginsenosidivorans</name>
    <dbReference type="NCBI Taxonomy" id="398053"/>
    <lineage>
        <taxon>Bacteria</taxon>
        <taxon>Pseudomonadati</taxon>
        <taxon>Bacteroidota</taxon>
        <taxon>Sphingobacteriia</taxon>
        <taxon>Sphingobacteriales</taxon>
        <taxon>Sphingobacteriaceae</taxon>
        <taxon>Mucilaginibacter</taxon>
    </lineage>
</organism>
<dbReference type="AlphaFoldDB" id="A0A5B8UVQ5"/>
<dbReference type="KEGG" id="mgin:FRZ54_10725"/>
<evidence type="ECO:0000313" key="3">
    <source>
        <dbReference type="Proteomes" id="UP000321479"/>
    </source>
</evidence>
<gene>
    <name evidence="2" type="ORF">FRZ54_10725</name>
</gene>
<proteinExistence type="predicted"/>
<protein>
    <submittedName>
        <fullName evidence="2">Uncharacterized protein</fullName>
    </submittedName>
</protein>
<name>A0A5B8UVQ5_9SPHI</name>
<dbReference type="RefSeq" id="WP_147031609.1">
    <property type="nucleotide sequence ID" value="NZ_CP042436.1"/>
</dbReference>
<keyword evidence="1" id="KW-0812">Transmembrane</keyword>
<evidence type="ECO:0000256" key="1">
    <source>
        <dbReference type="SAM" id="Phobius"/>
    </source>
</evidence>
<reference evidence="2 3" key="1">
    <citation type="journal article" date="2017" name="Curr. Microbiol.">
        <title>Mucilaginibacter ginsenosidivorans sp. nov., Isolated from Soil of Ginseng Field.</title>
        <authorList>
            <person name="Kim M.M."/>
            <person name="Siddiqi M.Z."/>
            <person name="Im W.T."/>
        </authorList>
    </citation>
    <scope>NUCLEOTIDE SEQUENCE [LARGE SCALE GENOMIC DNA]</scope>
    <source>
        <strain evidence="2 3">Gsoil 3017</strain>
    </source>
</reference>
<dbReference type="EMBL" id="CP042436">
    <property type="protein sequence ID" value="QEC63033.1"/>
    <property type="molecule type" value="Genomic_DNA"/>
</dbReference>
<keyword evidence="3" id="KW-1185">Reference proteome</keyword>
<keyword evidence="1" id="KW-1133">Transmembrane helix</keyword>
<dbReference type="OrthoDB" id="771599at2"/>
<keyword evidence="1" id="KW-0472">Membrane</keyword>
<dbReference type="Proteomes" id="UP000321479">
    <property type="component" value="Chromosome"/>
</dbReference>
<feature type="transmembrane region" description="Helical" evidence="1">
    <location>
        <begin position="12"/>
        <end position="32"/>
    </location>
</feature>